<organism evidence="1 2">
    <name type="scientific">Plasmopara halstedii</name>
    <name type="common">Downy mildew of sunflower</name>
    <dbReference type="NCBI Taxonomy" id="4781"/>
    <lineage>
        <taxon>Eukaryota</taxon>
        <taxon>Sar</taxon>
        <taxon>Stramenopiles</taxon>
        <taxon>Oomycota</taxon>
        <taxon>Peronosporomycetes</taxon>
        <taxon>Peronosporales</taxon>
        <taxon>Peronosporaceae</taxon>
        <taxon>Plasmopara</taxon>
    </lineage>
</organism>
<proteinExistence type="predicted"/>
<dbReference type="GeneID" id="36407838"/>
<keyword evidence="2" id="KW-1185">Reference proteome</keyword>
<reference evidence="2" key="1">
    <citation type="submission" date="2014-09" db="EMBL/GenBank/DDBJ databases">
        <authorList>
            <person name="Sharma Rahul"/>
            <person name="Thines Marco"/>
        </authorList>
    </citation>
    <scope>NUCLEOTIDE SEQUENCE [LARGE SCALE GENOMIC DNA]</scope>
</reference>
<dbReference type="Proteomes" id="UP000054928">
    <property type="component" value="Unassembled WGS sequence"/>
</dbReference>
<accession>A0A0N7L5V3</accession>
<dbReference type="EMBL" id="CCYD01000645">
    <property type="protein sequence ID" value="CEG42515.1"/>
    <property type="molecule type" value="Genomic_DNA"/>
</dbReference>
<dbReference type="RefSeq" id="XP_024578884.1">
    <property type="nucleotide sequence ID" value="XM_024728404.1"/>
</dbReference>
<dbReference type="AlphaFoldDB" id="A0A0N7L5V3"/>
<name>A0A0N7L5V3_PLAHL</name>
<protein>
    <submittedName>
        <fullName evidence="1">Uncharacterized protein</fullName>
    </submittedName>
</protein>
<evidence type="ECO:0000313" key="2">
    <source>
        <dbReference type="Proteomes" id="UP000054928"/>
    </source>
</evidence>
<evidence type="ECO:0000313" key="1">
    <source>
        <dbReference type="EMBL" id="CEG42515.1"/>
    </source>
</evidence>
<sequence>MEKESVAGSDDRVDRRPVTFGALRALEDEILRDRSSAERHAEVAYRYADALDDSERIVRRLPRLEDYRTLSERLQAAEKANASLQATVERLAPLEMEVVALRTQNQSLVWVVEGP</sequence>